<comment type="caution">
    <text evidence="6">The sequence shown here is derived from an EMBL/GenBank/DDBJ whole genome shotgun (WGS) entry which is preliminary data.</text>
</comment>
<proteinExistence type="inferred from homology"/>
<evidence type="ECO:0000313" key="6">
    <source>
        <dbReference type="EMBL" id="HFC98632.1"/>
    </source>
</evidence>
<dbReference type="EMBL" id="DRMH01000129">
    <property type="protein sequence ID" value="HFC98632.1"/>
    <property type="molecule type" value="Genomic_DNA"/>
</dbReference>
<dbReference type="AlphaFoldDB" id="A0A7C3CMD9"/>
<gene>
    <name evidence="5" type="primary">flgI</name>
    <name evidence="6" type="ORF">ENJ40_09310</name>
</gene>
<evidence type="ECO:0000256" key="4">
    <source>
        <dbReference type="ARBA" id="ARBA00023143"/>
    </source>
</evidence>
<comment type="similarity">
    <text evidence="5">Belongs to the FlgI family.</text>
</comment>
<dbReference type="Pfam" id="PF02119">
    <property type="entry name" value="FlgI"/>
    <property type="match status" value="1"/>
</dbReference>
<dbReference type="HAMAP" id="MF_00416">
    <property type="entry name" value="FlgI"/>
    <property type="match status" value="1"/>
</dbReference>
<dbReference type="Proteomes" id="UP000886043">
    <property type="component" value="Unassembled WGS sequence"/>
</dbReference>
<sequence>MRRLILWTGLFMLLLGTVRAARLKDLVSVEGVRSNQLVGYGLVVGLKGTGDGDQTKFTVQSVVNMLERFGIRVPRAQVKLKNAAAVMVTAELPPFVKPGQRIDVLVSSIGDAKSLQGGTLLLTPLRGPDGRVYALAQGPVSIGGFGAAGAGARVQVNHPTVGRVPNGAVVERAVPVDLNDKGVIKLSFRETDFTTVARAVEAINDLLHGPYARALDGRTLALTVPRVYRGRVVELLARVGEVEVEPDVPARVVIDERTGTVVMGENVRISRVAIAHGNLSVVIRERPQVVQPQPFAGGRTVVVPRTRIQAREQKARIVVLEEGASIGELVRALNAVGATPRDLIAVLQAIKAAGALQAELVII</sequence>
<evidence type="ECO:0000256" key="3">
    <source>
        <dbReference type="ARBA" id="ARBA00022729"/>
    </source>
</evidence>
<organism evidence="6">
    <name type="scientific">Thermosulfurimonas dismutans</name>
    <dbReference type="NCBI Taxonomy" id="999894"/>
    <lineage>
        <taxon>Bacteria</taxon>
        <taxon>Pseudomonadati</taxon>
        <taxon>Thermodesulfobacteriota</taxon>
        <taxon>Thermodesulfobacteria</taxon>
        <taxon>Thermodesulfobacteriales</taxon>
        <taxon>Thermodesulfobacteriaceae</taxon>
        <taxon>Thermosulfurimonas</taxon>
    </lineage>
</organism>
<dbReference type="PANTHER" id="PTHR30381:SF0">
    <property type="entry name" value="FLAGELLAR P-RING PROTEIN"/>
    <property type="match status" value="1"/>
</dbReference>
<comment type="subcellular location">
    <subcellularLocation>
        <location evidence="2 5">Bacterial flagellum basal body</location>
    </subcellularLocation>
</comment>
<dbReference type="PRINTS" id="PR01010">
    <property type="entry name" value="FLGPRINGFLGI"/>
</dbReference>
<keyword evidence="3" id="KW-0732">Signal</keyword>
<dbReference type="GO" id="GO:0030288">
    <property type="term" value="C:outer membrane-bounded periplasmic space"/>
    <property type="evidence" value="ECO:0007669"/>
    <property type="project" value="InterPro"/>
</dbReference>
<evidence type="ECO:0000256" key="5">
    <source>
        <dbReference type="HAMAP-Rule" id="MF_00416"/>
    </source>
</evidence>
<reference evidence="6" key="1">
    <citation type="journal article" date="2020" name="mSystems">
        <title>Genome- and Community-Level Interaction Insights into Carbon Utilization and Element Cycling Functions of Hydrothermarchaeota in Hydrothermal Sediment.</title>
        <authorList>
            <person name="Zhou Z."/>
            <person name="Liu Y."/>
            <person name="Xu W."/>
            <person name="Pan J."/>
            <person name="Luo Z.H."/>
            <person name="Li M."/>
        </authorList>
    </citation>
    <scope>NUCLEOTIDE SEQUENCE [LARGE SCALE GENOMIC DNA]</scope>
    <source>
        <strain evidence="6">HyVt-483</strain>
    </source>
</reference>
<name>A0A7C3CMD9_9BACT</name>
<comment type="function">
    <text evidence="1 5">Assembles around the rod to form the L-ring and probably protects the motor/basal body from shearing forces during rotation.</text>
</comment>
<keyword evidence="6" id="KW-0282">Flagellum</keyword>
<dbReference type="GO" id="GO:0071973">
    <property type="term" value="P:bacterial-type flagellum-dependent cell motility"/>
    <property type="evidence" value="ECO:0007669"/>
    <property type="project" value="InterPro"/>
</dbReference>
<dbReference type="InterPro" id="IPR001782">
    <property type="entry name" value="Flag_FlgI"/>
</dbReference>
<keyword evidence="6" id="KW-0966">Cell projection</keyword>
<dbReference type="NCBIfam" id="NF003676">
    <property type="entry name" value="PRK05303.1"/>
    <property type="match status" value="1"/>
</dbReference>
<dbReference type="PANTHER" id="PTHR30381">
    <property type="entry name" value="FLAGELLAR P-RING PERIPLASMIC PROTEIN FLGI"/>
    <property type="match status" value="1"/>
</dbReference>
<keyword evidence="6" id="KW-0969">Cilium</keyword>
<evidence type="ECO:0000256" key="1">
    <source>
        <dbReference type="ARBA" id="ARBA00002591"/>
    </source>
</evidence>
<comment type="subunit">
    <text evidence="5">The basal body constitutes a major portion of the flagellar organelle and consists of four rings (L,P,S, and M) mounted on a central rod.</text>
</comment>
<evidence type="ECO:0000256" key="2">
    <source>
        <dbReference type="ARBA" id="ARBA00004117"/>
    </source>
</evidence>
<keyword evidence="4 5" id="KW-0975">Bacterial flagellum</keyword>
<protein>
    <recommendedName>
        <fullName evidence="5">Flagellar P-ring protein</fullName>
    </recommendedName>
    <alternativeName>
        <fullName evidence="5">Basal body P-ring protein</fullName>
    </alternativeName>
</protein>
<dbReference type="GO" id="GO:0005198">
    <property type="term" value="F:structural molecule activity"/>
    <property type="evidence" value="ECO:0007669"/>
    <property type="project" value="InterPro"/>
</dbReference>
<dbReference type="GO" id="GO:0009428">
    <property type="term" value="C:bacterial-type flagellum basal body, distal rod, P ring"/>
    <property type="evidence" value="ECO:0007669"/>
    <property type="project" value="InterPro"/>
</dbReference>
<accession>A0A7C3CMD9</accession>